<dbReference type="GO" id="GO:0016054">
    <property type="term" value="P:organic acid catabolic process"/>
    <property type="evidence" value="ECO:0007669"/>
    <property type="project" value="UniProtKB-ARBA"/>
</dbReference>
<dbReference type="Proteomes" id="UP000885704">
    <property type="component" value="Unassembled WGS sequence"/>
</dbReference>
<dbReference type="SUPFAM" id="SSF51735">
    <property type="entry name" value="NAD(P)-binding Rossmann-fold domains"/>
    <property type="match status" value="1"/>
</dbReference>
<dbReference type="SUPFAM" id="SSF48179">
    <property type="entry name" value="6-phosphogluconate dehydrogenase C-terminal domain-like"/>
    <property type="match status" value="1"/>
</dbReference>
<dbReference type="Pfam" id="PF03446">
    <property type="entry name" value="NAD_binding_2"/>
    <property type="match status" value="1"/>
</dbReference>
<dbReference type="Gene3D" id="3.40.50.720">
    <property type="entry name" value="NAD(P)-binding Rossmann-like Domain"/>
    <property type="match status" value="1"/>
</dbReference>
<evidence type="ECO:0000313" key="6">
    <source>
        <dbReference type="EMBL" id="HDZ50423.1"/>
    </source>
</evidence>
<organism evidence="6">
    <name type="scientific">Sulfitobacter litoralis</name>
    <dbReference type="NCBI Taxonomy" id="335975"/>
    <lineage>
        <taxon>Bacteria</taxon>
        <taxon>Pseudomonadati</taxon>
        <taxon>Pseudomonadota</taxon>
        <taxon>Alphaproteobacteria</taxon>
        <taxon>Rhodobacterales</taxon>
        <taxon>Roseobacteraceae</taxon>
        <taxon>Sulfitobacter</taxon>
    </lineage>
</organism>
<evidence type="ECO:0000256" key="3">
    <source>
        <dbReference type="ARBA" id="ARBA00023027"/>
    </source>
</evidence>
<dbReference type="GO" id="GO:0050661">
    <property type="term" value="F:NADP binding"/>
    <property type="evidence" value="ECO:0007669"/>
    <property type="project" value="InterPro"/>
</dbReference>
<accession>A0A7V1BC63</accession>
<dbReference type="InterPro" id="IPR013328">
    <property type="entry name" value="6PGD_dom2"/>
</dbReference>
<dbReference type="InterPro" id="IPR008927">
    <property type="entry name" value="6-PGluconate_DH-like_C_sf"/>
</dbReference>
<dbReference type="PIRSF" id="PIRSF000103">
    <property type="entry name" value="HIBADH"/>
    <property type="match status" value="1"/>
</dbReference>
<dbReference type="PROSITE" id="PS00895">
    <property type="entry name" value="3_HYDROXYISOBUT_DH"/>
    <property type="match status" value="1"/>
</dbReference>
<evidence type="ECO:0000259" key="4">
    <source>
        <dbReference type="Pfam" id="PF03446"/>
    </source>
</evidence>
<feature type="domain" description="3-hydroxyisobutyrate dehydrogenase-like NAD-binding" evidence="5">
    <location>
        <begin position="183"/>
        <end position="301"/>
    </location>
</feature>
<dbReference type="InterPro" id="IPR036291">
    <property type="entry name" value="NAD(P)-bd_dom_sf"/>
</dbReference>
<comment type="similarity">
    <text evidence="1">Belongs to the HIBADH-related family.</text>
</comment>
<name>A0A7V1BC63_9RHOB</name>
<comment type="caution">
    <text evidence="6">The sequence shown here is derived from an EMBL/GenBank/DDBJ whole genome shotgun (WGS) entry which is preliminary data.</text>
</comment>
<dbReference type="Gene3D" id="1.10.1040.10">
    <property type="entry name" value="N-(1-d-carboxylethyl)-l-norvaline Dehydrogenase, domain 2"/>
    <property type="match status" value="1"/>
</dbReference>
<gene>
    <name evidence="6" type="ORF">ENH63_01310</name>
</gene>
<dbReference type="InterPro" id="IPR015815">
    <property type="entry name" value="HIBADH-related"/>
</dbReference>
<reference evidence="6" key="1">
    <citation type="journal article" date="2020" name="mSystems">
        <title>Genome- and Community-Level Interaction Insights into Carbon Utilization and Element Cycling Functions of Hydrothermarchaeota in Hydrothermal Sediment.</title>
        <authorList>
            <person name="Zhou Z."/>
            <person name="Liu Y."/>
            <person name="Xu W."/>
            <person name="Pan J."/>
            <person name="Luo Z.H."/>
            <person name="Li M."/>
        </authorList>
    </citation>
    <scope>NUCLEOTIDE SEQUENCE [LARGE SCALE GENOMIC DNA]</scope>
    <source>
        <strain evidence="6">HyVt-323</strain>
    </source>
</reference>
<dbReference type="Pfam" id="PF14833">
    <property type="entry name" value="NAD_binding_11"/>
    <property type="match status" value="1"/>
</dbReference>
<dbReference type="PANTHER" id="PTHR43060">
    <property type="entry name" value="3-HYDROXYISOBUTYRATE DEHYDROGENASE-LIKE 1, MITOCHONDRIAL-RELATED"/>
    <property type="match status" value="1"/>
</dbReference>
<dbReference type="EMBL" id="DRFN01000002">
    <property type="protein sequence ID" value="HDZ50423.1"/>
    <property type="molecule type" value="Genomic_DNA"/>
</dbReference>
<keyword evidence="3" id="KW-0520">NAD</keyword>
<dbReference type="InterPro" id="IPR029154">
    <property type="entry name" value="HIBADH-like_NADP-bd"/>
</dbReference>
<dbReference type="RefSeq" id="WP_273051670.1">
    <property type="nucleotide sequence ID" value="NZ_CAXBMM010000142.1"/>
</dbReference>
<evidence type="ECO:0000256" key="2">
    <source>
        <dbReference type="ARBA" id="ARBA00023002"/>
    </source>
</evidence>
<dbReference type="InterPro" id="IPR006115">
    <property type="entry name" value="6PGDH_NADP-bd"/>
</dbReference>
<keyword evidence="2" id="KW-0560">Oxidoreductase</keyword>
<evidence type="ECO:0000256" key="1">
    <source>
        <dbReference type="ARBA" id="ARBA00009080"/>
    </source>
</evidence>
<feature type="domain" description="6-phosphogluconate dehydrogenase NADP-binding" evidence="4">
    <location>
        <begin position="20"/>
        <end position="177"/>
    </location>
</feature>
<protein>
    <submittedName>
        <fullName evidence="6">NAD(P)-dependent oxidoreductase</fullName>
    </submittedName>
</protein>
<evidence type="ECO:0000259" key="5">
    <source>
        <dbReference type="Pfam" id="PF14833"/>
    </source>
</evidence>
<dbReference type="AlphaFoldDB" id="A0A7V1BC63"/>
<dbReference type="PANTHER" id="PTHR43060:SF15">
    <property type="entry name" value="3-HYDROXYISOBUTYRATE DEHYDROGENASE-LIKE 1, MITOCHONDRIAL-RELATED"/>
    <property type="match status" value="1"/>
</dbReference>
<dbReference type="GO" id="GO:0016491">
    <property type="term" value="F:oxidoreductase activity"/>
    <property type="evidence" value="ECO:0007669"/>
    <property type="project" value="UniProtKB-KW"/>
</dbReference>
<proteinExistence type="inferred from homology"/>
<dbReference type="InterPro" id="IPR002204">
    <property type="entry name" value="3-OH-isobutyrate_DH-rel_CS"/>
</dbReference>
<dbReference type="GO" id="GO:0051287">
    <property type="term" value="F:NAD binding"/>
    <property type="evidence" value="ECO:0007669"/>
    <property type="project" value="InterPro"/>
</dbReference>
<sequence length="307" mass="32444">MIGSPQAIAQLNGKEKTMTKLAFLGLGVMGGPMAAHLQKAGHDVTVYNRTTQKARAWAETHGGKMAETPKAAAKGAEIVFSCVGNDDDLRSVCRGDDGAFAGMDEGTIFVDHTTVSAAVTRELYAAAAKGQISFVDAPISGGQAGAENGQLSIMCGGDTSAFERALPVMEVYAKICRRLGGSGAGQMTKMCNQIAIAGLVQGLSEALHFAHKAGLDGRDVVEVISQGAAGSWQMANRYETMLDDKFDHGFAVDWMRKDLGICLDTSNEIDASLPVTALVDQFYKDVQKMGGGRWDTSALFKRLNALG</sequence>